<comment type="caution">
    <text evidence="2">The sequence shown here is derived from an EMBL/GenBank/DDBJ whole genome shotgun (WGS) entry which is preliminary data.</text>
</comment>
<dbReference type="EMBL" id="SGIU01000002">
    <property type="protein sequence ID" value="TAI47200.1"/>
    <property type="molecule type" value="Genomic_DNA"/>
</dbReference>
<feature type="domain" description="DUF6268" evidence="1">
    <location>
        <begin position="76"/>
        <end position="278"/>
    </location>
</feature>
<dbReference type="Proteomes" id="UP000291981">
    <property type="component" value="Unassembled WGS sequence"/>
</dbReference>
<sequence>MISSTLQAQIPREIASFDYSLLPNINNTDISETSIRLNHQFNWANTTLQLHGTYLQRQYQFYGNTALINFGNFETTHFLQFKGTVNRSLGKNWKLQSEIAPSLASNLENGLSTRDWVLNQSVGLVKEWNGPNRKVSLKFGAGRGTFFGKPQFVPILKYGISHGNKWSLNLGFPKSDYIQVINERNSIASFIAVNGTYTNLSGNISIDDLGTFEHAKLVQNGIDFGLEYLFRIQPNFTTSLKSGYSMVNSLEIQDENENILYDFDPNGSVYISIGLKYNIK</sequence>
<dbReference type="AlphaFoldDB" id="A0A4V6MM95"/>
<name>A0A4V6MM95_9FLAO</name>
<organism evidence="2 3">
    <name type="scientific">Flagellimonas allohymeniacidonis</name>
    <dbReference type="NCBI Taxonomy" id="2517819"/>
    <lineage>
        <taxon>Bacteria</taxon>
        <taxon>Pseudomonadati</taxon>
        <taxon>Bacteroidota</taxon>
        <taxon>Flavobacteriia</taxon>
        <taxon>Flavobacteriales</taxon>
        <taxon>Flavobacteriaceae</taxon>
        <taxon>Flagellimonas</taxon>
    </lineage>
</organism>
<dbReference type="Pfam" id="PF19783">
    <property type="entry name" value="DUF6268"/>
    <property type="match status" value="1"/>
</dbReference>
<dbReference type="OrthoDB" id="1452157at2"/>
<keyword evidence="3" id="KW-1185">Reference proteome</keyword>
<gene>
    <name evidence="2" type="ORF">EW142_10970</name>
</gene>
<dbReference type="InterPro" id="IPR046235">
    <property type="entry name" value="DUF6268"/>
</dbReference>
<evidence type="ECO:0000313" key="2">
    <source>
        <dbReference type="EMBL" id="TAI47200.1"/>
    </source>
</evidence>
<evidence type="ECO:0000313" key="3">
    <source>
        <dbReference type="Proteomes" id="UP000291981"/>
    </source>
</evidence>
<accession>A0A4V6MM95</accession>
<evidence type="ECO:0000259" key="1">
    <source>
        <dbReference type="Pfam" id="PF19783"/>
    </source>
</evidence>
<protein>
    <recommendedName>
        <fullName evidence="1">DUF6268 domain-containing protein</fullName>
    </recommendedName>
</protein>
<proteinExistence type="predicted"/>
<reference evidence="2 3" key="1">
    <citation type="submission" date="2019-02" db="EMBL/GenBank/DDBJ databases">
        <title>Draft genome sequence of Muricauda sp. 176CP4-71.</title>
        <authorList>
            <person name="Park J.-S."/>
        </authorList>
    </citation>
    <scope>NUCLEOTIDE SEQUENCE [LARGE SCALE GENOMIC DNA]</scope>
    <source>
        <strain evidence="2 3">176CP4-71</strain>
    </source>
</reference>